<keyword evidence="3" id="KW-1185">Reference proteome</keyword>
<reference evidence="2" key="1">
    <citation type="submission" date="2023-12" db="EMBL/GenBank/DDBJ databases">
        <title>Genome assembly of Anisodus tanguticus.</title>
        <authorList>
            <person name="Wang Y.-J."/>
        </authorList>
    </citation>
    <scope>NUCLEOTIDE SEQUENCE</scope>
    <source>
        <strain evidence="2">KB-2021</strain>
        <tissue evidence="2">Leaf</tissue>
    </source>
</reference>
<dbReference type="PANTHER" id="PTHR31956:SF28">
    <property type="entry name" value="NON-SPECIFIC PHOSPHOLIPASE C4-RELATED"/>
    <property type="match status" value="1"/>
</dbReference>
<gene>
    <name evidence="2" type="ORF">RND71_035020</name>
</gene>
<dbReference type="EMBL" id="JAVYJV010000019">
    <property type="protein sequence ID" value="KAK4344844.1"/>
    <property type="molecule type" value="Genomic_DNA"/>
</dbReference>
<evidence type="ECO:0000313" key="2">
    <source>
        <dbReference type="EMBL" id="KAK4344844.1"/>
    </source>
</evidence>
<sequence>MYAVLHKPSGPYATSEFEHSSIPATVKKIFKLGDFLTKRDAWAGTFDTLITRTTPRTDCPVTLAEPIRLREAEAKEDAKYQAEMVQMSAVLRGDHMKNSYPHKLVEDMNVAKASDYVHNVFKKFLDEGEKAIQSGAQYDCTILIPRQLPAPRKSKSFVSNFFSYIVCDH</sequence>
<evidence type="ECO:0000313" key="3">
    <source>
        <dbReference type="Proteomes" id="UP001291623"/>
    </source>
</evidence>
<keyword evidence="1" id="KW-0378">Hydrolase</keyword>
<evidence type="ECO:0000256" key="1">
    <source>
        <dbReference type="ARBA" id="ARBA00022801"/>
    </source>
</evidence>
<dbReference type="InterPro" id="IPR007312">
    <property type="entry name" value="Phosphoesterase"/>
</dbReference>
<organism evidence="2 3">
    <name type="scientific">Anisodus tanguticus</name>
    <dbReference type="NCBI Taxonomy" id="243964"/>
    <lineage>
        <taxon>Eukaryota</taxon>
        <taxon>Viridiplantae</taxon>
        <taxon>Streptophyta</taxon>
        <taxon>Embryophyta</taxon>
        <taxon>Tracheophyta</taxon>
        <taxon>Spermatophyta</taxon>
        <taxon>Magnoliopsida</taxon>
        <taxon>eudicotyledons</taxon>
        <taxon>Gunneridae</taxon>
        <taxon>Pentapetalae</taxon>
        <taxon>asterids</taxon>
        <taxon>lamiids</taxon>
        <taxon>Solanales</taxon>
        <taxon>Solanaceae</taxon>
        <taxon>Solanoideae</taxon>
        <taxon>Hyoscyameae</taxon>
        <taxon>Anisodus</taxon>
    </lineage>
</organism>
<comment type="caution">
    <text evidence="2">The sequence shown here is derived from an EMBL/GenBank/DDBJ whole genome shotgun (WGS) entry which is preliminary data.</text>
</comment>
<accession>A0AAE1V159</accession>
<protein>
    <submittedName>
        <fullName evidence="2">Uncharacterized protein</fullName>
    </submittedName>
</protein>
<proteinExistence type="predicted"/>
<name>A0AAE1V159_9SOLA</name>
<dbReference type="Gene3D" id="3.40.720.10">
    <property type="entry name" value="Alkaline Phosphatase, subunit A"/>
    <property type="match status" value="1"/>
</dbReference>
<dbReference type="Proteomes" id="UP001291623">
    <property type="component" value="Unassembled WGS sequence"/>
</dbReference>
<dbReference type="PANTHER" id="PTHR31956">
    <property type="entry name" value="NON-SPECIFIC PHOSPHOLIPASE C4-RELATED"/>
    <property type="match status" value="1"/>
</dbReference>
<dbReference type="InterPro" id="IPR017850">
    <property type="entry name" value="Alkaline_phosphatase_core_sf"/>
</dbReference>
<dbReference type="GO" id="GO:0009395">
    <property type="term" value="P:phospholipid catabolic process"/>
    <property type="evidence" value="ECO:0007669"/>
    <property type="project" value="TreeGrafter"/>
</dbReference>
<dbReference type="GO" id="GO:0016788">
    <property type="term" value="F:hydrolase activity, acting on ester bonds"/>
    <property type="evidence" value="ECO:0007669"/>
    <property type="project" value="InterPro"/>
</dbReference>
<dbReference type="AlphaFoldDB" id="A0AAE1V159"/>